<proteinExistence type="predicted"/>
<dbReference type="AlphaFoldDB" id="A0A6D2HKI7"/>
<dbReference type="EMBL" id="CACVBM020000210">
    <property type="protein sequence ID" value="CAA7015870.1"/>
    <property type="molecule type" value="Genomic_DNA"/>
</dbReference>
<evidence type="ECO:0000313" key="2">
    <source>
        <dbReference type="EMBL" id="CAA7015870.1"/>
    </source>
</evidence>
<gene>
    <name evidence="2" type="ORF">MERR_LOCUS3105</name>
</gene>
<evidence type="ECO:0000313" key="3">
    <source>
        <dbReference type="Proteomes" id="UP000467841"/>
    </source>
</evidence>
<reference evidence="2" key="1">
    <citation type="submission" date="2020-01" db="EMBL/GenBank/DDBJ databases">
        <authorList>
            <person name="Mishra B."/>
        </authorList>
    </citation>
    <scope>NUCLEOTIDE SEQUENCE [LARGE SCALE GENOMIC DNA]</scope>
</reference>
<evidence type="ECO:0000256" key="1">
    <source>
        <dbReference type="SAM" id="MobiDB-lite"/>
    </source>
</evidence>
<dbReference type="Proteomes" id="UP000467841">
    <property type="component" value="Unassembled WGS sequence"/>
</dbReference>
<comment type="caution">
    <text evidence="2">The sequence shown here is derived from an EMBL/GenBank/DDBJ whole genome shotgun (WGS) entry which is preliminary data.</text>
</comment>
<feature type="region of interest" description="Disordered" evidence="1">
    <location>
        <begin position="1"/>
        <end position="32"/>
    </location>
</feature>
<accession>A0A6D2HKI7</accession>
<protein>
    <submittedName>
        <fullName evidence="2">Uncharacterized protein</fullName>
    </submittedName>
</protein>
<sequence>MEESVDKKEYVEDPPLQATGWTDPEWGEDSFEGCTSPPVKYFEDPEHEKLLRLCARQLIESKQYVIRRVWRALTVTIKPGASTLQRWPASVSEYTTRKRF</sequence>
<feature type="compositionally biased region" description="Basic and acidic residues" evidence="1">
    <location>
        <begin position="1"/>
        <end position="11"/>
    </location>
</feature>
<organism evidence="2 3">
    <name type="scientific">Microthlaspi erraticum</name>
    <dbReference type="NCBI Taxonomy" id="1685480"/>
    <lineage>
        <taxon>Eukaryota</taxon>
        <taxon>Viridiplantae</taxon>
        <taxon>Streptophyta</taxon>
        <taxon>Embryophyta</taxon>
        <taxon>Tracheophyta</taxon>
        <taxon>Spermatophyta</taxon>
        <taxon>Magnoliopsida</taxon>
        <taxon>eudicotyledons</taxon>
        <taxon>Gunneridae</taxon>
        <taxon>Pentapetalae</taxon>
        <taxon>rosids</taxon>
        <taxon>malvids</taxon>
        <taxon>Brassicales</taxon>
        <taxon>Brassicaceae</taxon>
        <taxon>Coluteocarpeae</taxon>
        <taxon>Microthlaspi</taxon>
    </lineage>
</organism>
<keyword evidence="3" id="KW-1185">Reference proteome</keyword>
<name>A0A6D2HKI7_9BRAS</name>